<dbReference type="GO" id="GO:0016835">
    <property type="term" value="F:carbon-oxygen lyase activity"/>
    <property type="evidence" value="ECO:0007669"/>
    <property type="project" value="UniProtKB-UniRule"/>
</dbReference>
<dbReference type="GO" id="GO:0097367">
    <property type="term" value="F:carbohydrate derivative binding"/>
    <property type="evidence" value="ECO:0007669"/>
    <property type="project" value="InterPro"/>
</dbReference>
<evidence type="ECO:0000259" key="14">
    <source>
        <dbReference type="PROSITE" id="PS51464"/>
    </source>
</evidence>
<dbReference type="RefSeq" id="WP_034733769.1">
    <property type="nucleotide sequence ID" value="NZ_JPIN01000013.1"/>
</dbReference>
<dbReference type="CDD" id="cd05007">
    <property type="entry name" value="SIS_Etherase"/>
    <property type="match status" value="1"/>
</dbReference>
<dbReference type="InterPro" id="IPR005486">
    <property type="entry name" value="Glucokinase_regulatory_CS"/>
</dbReference>
<dbReference type="PANTHER" id="PTHR10088">
    <property type="entry name" value="GLUCOKINASE REGULATORY PROTEIN"/>
    <property type="match status" value="1"/>
</dbReference>
<comment type="miscellaneous">
    <text evidence="13">A lyase-type mechanism (elimination/hydration) is suggested for the cleavage of the lactyl ether bond of MurNAc 6-phosphate, with the formation of an alpha,beta-unsaturated aldehyde intermediate with (E)-stereochemistry, followed by the syn addition of water to give product.</text>
</comment>
<evidence type="ECO:0000256" key="12">
    <source>
        <dbReference type="ARBA" id="ARBA00084049"/>
    </source>
</evidence>
<dbReference type="FunFam" id="3.40.50.10490:FF:000014">
    <property type="entry name" value="N-acetylmuramic acid 6-phosphate etherase"/>
    <property type="match status" value="1"/>
</dbReference>
<evidence type="ECO:0000256" key="7">
    <source>
        <dbReference type="ARBA" id="ARBA00060595"/>
    </source>
</evidence>
<evidence type="ECO:0000256" key="10">
    <source>
        <dbReference type="ARBA" id="ARBA00070061"/>
    </source>
</evidence>
<keyword evidence="16" id="KW-1185">Reference proteome</keyword>
<dbReference type="Proteomes" id="UP000053718">
    <property type="component" value="Unassembled WGS sequence"/>
</dbReference>
<dbReference type="FunFam" id="1.10.8.1080:FF:000001">
    <property type="entry name" value="N-acetylmuramic acid 6-phosphate etherase"/>
    <property type="match status" value="1"/>
</dbReference>
<dbReference type="HAMAP" id="MF_00068">
    <property type="entry name" value="MurQ"/>
    <property type="match status" value="1"/>
</dbReference>
<evidence type="ECO:0000256" key="5">
    <source>
        <dbReference type="ARBA" id="ARBA00051747"/>
    </source>
</evidence>
<dbReference type="Pfam" id="PF20741">
    <property type="entry name" value="GKRP-like_C"/>
    <property type="match status" value="1"/>
</dbReference>
<protein>
    <recommendedName>
        <fullName evidence="10 13">N-acetylmuramic acid 6-phosphate etherase</fullName>
        <shortName evidence="13">MurNAc-6-P etherase</shortName>
        <ecNumber evidence="9 13">4.2.1.126</ecNumber>
    </recommendedName>
    <alternativeName>
        <fullName evidence="12 13">N-acetylmuramic acid 6-phosphate hydrolase</fullName>
    </alternativeName>
    <alternativeName>
        <fullName evidence="11 13">N-acetylmuramic acid 6-phosphate lyase</fullName>
    </alternativeName>
</protein>
<dbReference type="GO" id="GO:0009254">
    <property type="term" value="P:peptidoglycan turnover"/>
    <property type="evidence" value="ECO:0007669"/>
    <property type="project" value="UniProtKB-UniRule"/>
</dbReference>
<gene>
    <name evidence="13 15" type="primary">murQ</name>
    <name evidence="15" type="ORF">IDAT_11525</name>
</gene>
<dbReference type="GO" id="GO:0046348">
    <property type="term" value="P:amino sugar catabolic process"/>
    <property type="evidence" value="ECO:0007669"/>
    <property type="project" value="InterPro"/>
</dbReference>
<accession>A0A094IQ01</accession>
<dbReference type="NCBIfam" id="TIGR00274">
    <property type="entry name" value="N-acetylmuramic acid 6-phosphate etherase"/>
    <property type="match status" value="1"/>
</dbReference>
<evidence type="ECO:0000256" key="2">
    <source>
        <dbReference type="ARBA" id="ARBA00023239"/>
    </source>
</evidence>
<dbReference type="PANTHER" id="PTHR10088:SF5">
    <property type="entry name" value="N-ACETYLMURAMIC ACID 6-PHOSPHATE ETHERASE"/>
    <property type="match status" value="1"/>
</dbReference>
<comment type="pathway">
    <text evidence="6 13">Amino-sugar metabolism; N-acetylmuramate degradation.</text>
</comment>
<dbReference type="SUPFAM" id="SSF53697">
    <property type="entry name" value="SIS domain"/>
    <property type="match status" value="1"/>
</dbReference>
<dbReference type="UniPathway" id="UPA00342"/>
<dbReference type="eggNOG" id="COG2103">
    <property type="taxonomic scope" value="Bacteria"/>
</dbReference>
<sequence length="319" mass="33434">MTMDRSNTTDDLLVQLNAIVSEGRNPNTMDIDLLPTEAILRRINREDAQVAPAVATQVPMIAKAVDCIVPRLAAGGRLFYIGAGTSGRLGILDAVECRPTFSVPDDLVQGIIAGGEPAIQFAVEGAEDDREAGVADVKAKQLSAQDVLVGLSASGRTPYVVAALEYANSIGCPTVAVTCNPDSAMMQVANMGICPVVGPEALTGSTRLKSGTAQKLVLNMLSTASMIRLGKTYENLMVDVNASNEKLRARAIRIVMQATDCSREQAEQALKAADNSAKLAILMILTATDAATARGLLESNAGFLRQAAEQASGKESTDA</sequence>
<feature type="active site" evidence="13">
    <location>
        <position position="127"/>
    </location>
</feature>
<dbReference type="InterPro" id="IPR040190">
    <property type="entry name" value="MURQ/GCKR"/>
</dbReference>
<keyword evidence="2 13" id="KW-0456">Lyase</keyword>
<evidence type="ECO:0000256" key="6">
    <source>
        <dbReference type="ARBA" id="ARBA00060532"/>
    </source>
</evidence>
<dbReference type="Pfam" id="PF22645">
    <property type="entry name" value="GKRP_SIS_N"/>
    <property type="match status" value="1"/>
</dbReference>
<comment type="subunit">
    <text evidence="1 13">Homodimer.</text>
</comment>
<dbReference type="GO" id="GO:0016803">
    <property type="term" value="F:ether hydrolase activity"/>
    <property type="evidence" value="ECO:0007669"/>
    <property type="project" value="TreeGrafter"/>
</dbReference>
<evidence type="ECO:0000256" key="13">
    <source>
        <dbReference type="HAMAP-Rule" id="MF_00068"/>
    </source>
</evidence>
<dbReference type="PROSITE" id="PS51464">
    <property type="entry name" value="SIS"/>
    <property type="match status" value="1"/>
</dbReference>
<proteinExistence type="inferred from homology"/>
<evidence type="ECO:0000313" key="15">
    <source>
        <dbReference type="EMBL" id="KFZ27899.1"/>
    </source>
</evidence>
<evidence type="ECO:0000256" key="8">
    <source>
        <dbReference type="ARBA" id="ARBA00061234"/>
    </source>
</evidence>
<name>A0A094IQ01_9GAMM</name>
<dbReference type="UniPathway" id="UPA00343"/>
<dbReference type="InterPro" id="IPR001347">
    <property type="entry name" value="SIS_dom"/>
</dbReference>
<comment type="catalytic activity">
    <reaction evidence="5 13">
        <text>N-acetyl-D-muramate 6-phosphate + H2O = N-acetyl-D-glucosamine 6-phosphate + (R)-lactate</text>
        <dbReference type="Rhea" id="RHEA:26410"/>
        <dbReference type="ChEBI" id="CHEBI:15377"/>
        <dbReference type="ChEBI" id="CHEBI:16004"/>
        <dbReference type="ChEBI" id="CHEBI:57513"/>
        <dbReference type="ChEBI" id="CHEBI:58722"/>
        <dbReference type="EC" id="4.2.1.126"/>
    </reaction>
</comment>
<comment type="function">
    <text evidence="13">Specifically catalyzes the cleavage of the D-lactyl ether substituent of MurNAc 6-phosphate, producing GlcNAc 6-phosphate and D-lactate. Together with AnmK, is also required for the utilization of anhydro-N-acetylmuramic acid (anhMurNAc) either imported from the medium or derived from its own cell wall murein, and thus plays a role in cell wall recycling.</text>
</comment>
<feature type="domain" description="SIS" evidence="14">
    <location>
        <begin position="68"/>
        <end position="231"/>
    </location>
</feature>
<dbReference type="AlphaFoldDB" id="A0A094IQ01"/>
<dbReference type="PROSITE" id="PS01272">
    <property type="entry name" value="GCKR"/>
    <property type="match status" value="1"/>
</dbReference>
<organism evidence="15 16">
    <name type="scientific">Pseudidiomarina atlantica</name>
    <dbReference type="NCBI Taxonomy" id="1517416"/>
    <lineage>
        <taxon>Bacteria</taxon>
        <taxon>Pseudomonadati</taxon>
        <taxon>Pseudomonadota</taxon>
        <taxon>Gammaproteobacteria</taxon>
        <taxon>Alteromonadales</taxon>
        <taxon>Idiomarinaceae</taxon>
        <taxon>Pseudidiomarina</taxon>
    </lineage>
</organism>
<feature type="active site" description="Proton donor" evidence="13">
    <location>
        <position position="96"/>
    </location>
</feature>
<dbReference type="Gene3D" id="3.40.50.10490">
    <property type="entry name" value="Glucose-6-phosphate isomerase like protein, domain 1"/>
    <property type="match status" value="1"/>
</dbReference>
<dbReference type="EC" id="4.2.1.126" evidence="9 13"/>
<reference evidence="15 16" key="1">
    <citation type="submission" date="2014-06" db="EMBL/GenBank/DDBJ databases">
        <title>Draft genome sequence of Idiomarina sp. MCCC 1A10513.</title>
        <authorList>
            <person name="Du J."/>
            <person name="Lai Q."/>
            <person name="Shao Z."/>
        </authorList>
    </citation>
    <scope>NUCLEOTIDE SEQUENCE [LARGE SCALE GENOMIC DNA]</scope>
    <source>
        <strain evidence="15 16">MCCC 1A10513</strain>
    </source>
</reference>
<keyword evidence="3 13" id="KW-0119">Carbohydrate metabolism</keyword>
<evidence type="ECO:0000256" key="3">
    <source>
        <dbReference type="ARBA" id="ARBA00023277"/>
    </source>
</evidence>
<dbReference type="STRING" id="1517416.IDAT_11525"/>
<dbReference type="GO" id="GO:0097175">
    <property type="term" value="P:1,6-anhydro-N-acetyl-beta-muramic acid catabolic process"/>
    <property type="evidence" value="ECO:0007669"/>
    <property type="project" value="UniProtKB-UniRule"/>
</dbReference>
<evidence type="ECO:0000256" key="11">
    <source>
        <dbReference type="ARBA" id="ARBA00077905"/>
    </source>
</evidence>
<evidence type="ECO:0000256" key="1">
    <source>
        <dbReference type="ARBA" id="ARBA00011738"/>
    </source>
</evidence>
<dbReference type="Gene3D" id="1.10.8.1080">
    <property type="match status" value="1"/>
</dbReference>
<dbReference type="InterPro" id="IPR005488">
    <property type="entry name" value="Etherase_MurQ"/>
</dbReference>
<dbReference type="InterPro" id="IPR046348">
    <property type="entry name" value="SIS_dom_sf"/>
</dbReference>
<evidence type="ECO:0000256" key="9">
    <source>
        <dbReference type="ARBA" id="ARBA00067056"/>
    </source>
</evidence>
<dbReference type="NCBIfam" id="NF009222">
    <property type="entry name" value="PRK12570.1"/>
    <property type="match status" value="1"/>
</dbReference>
<dbReference type="NCBIfam" id="NF003915">
    <property type="entry name" value="PRK05441.1"/>
    <property type="match status" value="1"/>
</dbReference>
<dbReference type="UniPathway" id="UPA00544"/>
<comment type="pathway">
    <text evidence="4 13">Cell wall biogenesis; peptidoglycan recycling.</text>
</comment>
<evidence type="ECO:0000256" key="4">
    <source>
        <dbReference type="ARBA" id="ARBA00037880"/>
    </source>
</evidence>
<dbReference type="GO" id="GO:0097173">
    <property type="term" value="P:N-acetylmuramic acid catabolic process"/>
    <property type="evidence" value="ECO:0007669"/>
    <property type="project" value="UniProtKB-UniPathway"/>
</dbReference>
<comment type="pathway">
    <text evidence="7 13">Amino-sugar metabolism; 1,6-anhydro-N-acetylmuramate degradation.</text>
</comment>
<evidence type="ECO:0000313" key="16">
    <source>
        <dbReference type="Proteomes" id="UP000053718"/>
    </source>
</evidence>
<comment type="similarity">
    <text evidence="8 13">Belongs to the GCKR-like family. MurNAc-6-P etherase subfamily.</text>
</comment>
<comment type="caution">
    <text evidence="15">The sequence shown here is derived from an EMBL/GenBank/DDBJ whole genome shotgun (WGS) entry which is preliminary data.</text>
</comment>
<dbReference type="EMBL" id="JPIN01000013">
    <property type="protein sequence ID" value="KFZ27899.1"/>
    <property type="molecule type" value="Genomic_DNA"/>
</dbReference>